<feature type="compositionally biased region" description="Low complexity" evidence="1">
    <location>
        <begin position="81"/>
        <end position="100"/>
    </location>
</feature>
<feature type="region of interest" description="Disordered" evidence="1">
    <location>
        <begin position="1"/>
        <end position="30"/>
    </location>
</feature>
<evidence type="ECO:0000256" key="1">
    <source>
        <dbReference type="SAM" id="MobiDB-lite"/>
    </source>
</evidence>
<dbReference type="Proteomes" id="UP001202244">
    <property type="component" value="Chromosome"/>
</dbReference>
<dbReference type="EMBL" id="CP093846">
    <property type="protein sequence ID" value="UNS96448.1"/>
    <property type="molecule type" value="Genomic_DNA"/>
</dbReference>
<feature type="region of interest" description="Disordered" evidence="1">
    <location>
        <begin position="78"/>
        <end position="107"/>
    </location>
</feature>
<organism evidence="2 3">
    <name type="scientific">Streptomyces tubbatahanensis</name>
    <dbReference type="NCBI Taxonomy" id="2923272"/>
    <lineage>
        <taxon>Bacteria</taxon>
        <taxon>Bacillati</taxon>
        <taxon>Actinomycetota</taxon>
        <taxon>Actinomycetes</taxon>
        <taxon>Kitasatosporales</taxon>
        <taxon>Streptomycetaceae</taxon>
        <taxon>Streptomyces</taxon>
    </lineage>
</organism>
<protein>
    <recommendedName>
        <fullName evidence="4">Secreted protein</fullName>
    </recommendedName>
</protein>
<reference evidence="2 3" key="1">
    <citation type="journal article" date="2023" name="Microbiol. Spectr.">
        <title>Synergy between Genome Mining, Metabolomics, and Bioinformatics Uncovers Antibacterial Chlorinated Carbazole Alkaloids and Their Biosynthetic Gene Cluster from Streptomyces tubbatahanensis sp. nov., a Novel Actinomycete Isolated from Sulu Sea, Philippines.</title>
        <authorList>
            <person name="Tenebro C.P."/>
            <person name="Trono D.J.V.L."/>
            <person name="Balida L.A.P."/>
            <person name="Bayog L.K.A."/>
            <person name="Bruna J.R."/>
            <person name="Sabido E.M."/>
            <person name="Caspe D.P.C."/>
            <person name="de Los Santos E.L.C."/>
            <person name="Saludes J.P."/>
            <person name="Dalisay D.S."/>
        </authorList>
    </citation>
    <scope>NUCLEOTIDE SEQUENCE [LARGE SCALE GENOMIC DNA]</scope>
    <source>
        <strain evidence="2 3">DSD3025</strain>
    </source>
</reference>
<evidence type="ECO:0000313" key="2">
    <source>
        <dbReference type="EMBL" id="UNS96448.1"/>
    </source>
</evidence>
<accession>A0ABY3XPS0</accession>
<gene>
    <name evidence="2" type="ORF">MMF93_07965</name>
</gene>
<proteinExistence type="predicted"/>
<name>A0ABY3XPS0_9ACTN</name>
<keyword evidence="3" id="KW-1185">Reference proteome</keyword>
<dbReference type="RefSeq" id="WP_242750456.1">
    <property type="nucleotide sequence ID" value="NZ_CP093846.1"/>
</dbReference>
<sequence>MTVIPDAHGAEQHTPAPAAQNRAARGKRRRLRSSTVVLGSMGALAVALSGYTSEPDKRCVDPDSYDAVRGYRILPPSQCETPATTRQAAFPAAAPATAEGRGTEGAGTAWYYGGREDDARAKGGTFIHAAAVERAGFGCDDDDDGYGSSSGGGYGG</sequence>
<evidence type="ECO:0008006" key="4">
    <source>
        <dbReference type="Google" id="ProtNLM"/>
    </source>
</evidence>
<evidence type="ECO:0000313" key="3">
    <source>
        <dbReference type="Proteomes" id="UP001202244"/>
    </source>
</evidence>